<dbReference type="Proteomes" id="UP000649799">
    <property type="component" value="Unassembled WGS sequence"/>
</dbReference>
<dbReference type="InterPro" id="IPR034660">
    <property type="entry name" value="DinB/YfiT-like"/>
</dbReference>
<comment type="caution">
    <text evidence="3">The sequence shown here is derived from an EMBL/GenBank/DDBJ whole genome shotgun (WGS) entry which is preliminary data.</text>
</comment>
<evidence type="ECO:0000313" key="4">
    <source>
        <dbReference type="Proteomes" id="UP000649799"/>
    </source>
</evidence>
<reference evidence="3 4" key="1">
    <citation type="submission" date="2020-03" db="EMBL/GenBank/DDBJ databases">
        <title>Cyclobacterium plantarum sp. nov., a marine bacterium isolated from a coastal-marine wetland.</title>
        <authorList>
            <person name="Sanchez-Porro C."/>
            <person name="Ventosa A."/>
            <person name="Amoozegar M."/>
        </authorList>
    </citation>
    <scope>NUCLEOTIDE SEQUENCE [LARGE SCALE GENOMIC DNA]</scope>
    <source>
        <strain evidence="3 4">GBPx2</strain>
    </source>
</reference>
<evidence type="ECO:0000256" key="2">
    <source>
        <dbReference type="ARBA" id="ARBA00022723"/>
    </source>
</evidence>
<sequence length="147" mass="16655">MEEFMAKWENSRAFTLEAIETMPNDLLDYKPHESAMSFKEQITHIGGAMASICQGFLMGEEMGFDHKVEPQTKEQMSAFINQCYDYGKKTIASLSQEEMEEEIDSFAGKITRRQMVGLVDDHTTHHRGAAISYIRANGIQPPAFRGL</sequence>
<dbReference type="EMBL" id="JAANYN010000006">
    <property type="protein sequence ID" value="NHE58349.1"/>
    <property type="molecule type" value="Genomic_DNA"/>
</dbReference>
<dbReference type="Pfam" id="PF05163">
    <property type="entry name" value="DinB"/>
    <property type="match status" value="1"/>
</dbReference>
<comment type="similarity">
    <text evidence="1">Belongs to the DinB family.</text>
</comment>
<evidence type="ECO:0000256" key="1">
    <source>
        <dbReference type="ARBA" id="ARBA00008635"/>
    </source>
</evidence>
<protein>
    <submittedName>
        <fullName evidence="3">DinB family protein</fullName>
    </submittedName>
</protein>
<gene>
    <name evidence="3" type="ORF">G9Q97_16185</name>
</gene>
<keyword evidence="2" id="KW-0479">Metal-binding</keyword>
<keyword evidence="4" id="KW-1185">Reference proteome</keyword>
<accession>A0ABX0H8Y3</accession>
<dbReference type="Gene3D" id="1.20.120.450">
    <property type="entry name" value="dinb family like domain"/>
    <property type="match status" value="1"/>
</dbReference>
<name>A0ABX0H8Y3_9BACT</name>
<organism evidence="3 4">
    <name type="scientific">Cyclobacterium plantarum</name>
    <dbReference type="NCBI Taxonomy" id="2716263"/>
    <lineage>
        <taxon>Bacteria</taxon>
        <taxon>Pseudomonadati</taxon>
        <taxon>Bacteroidota</taxon>
        <taxon>Cytophagia</taxon>
        <taxon>Cytophagales</taxon>
        <taxon>Cyclobacteriaceae</taxon>
        <taxon>Cyclobacterium</taxon>
    </lineage>
</organism>
<evidence type="ECO:0000313" key="3">
    <source>
        <dbReference type="EMBL" id="NHE58349.1"/>
    </source>
</evidence>
<dbReference type="InterPro" id="IPR007837">
    <property type="entry name" value="DinB"/>
</dbReference>
<dbReference type="SUPFAM" id="SSF109854">
    <property type="entry name" value="DinB/YfiT-like putative metalloenzymes"/>
    <property type="match status" value="1"/>
</dbReference>
<proteinExistence type="inferred from homology"/>